<dbReference type="CDD" id="cd00067">
    <property type="entry name" value="GAL4"/>
    <property type="match status" value="1"/>
</dbReference>
<dbReference type="GO" id="GO:0003677">
    <property type="term" value="F:DNA binding"/>
    <property type="evidence" value="ECO:0007669"/>
    <property type="project" value="UniProtKB-KW"/>
</dbReference>
<dbReference type="GO" id="GO:0008270">
    <property type="term" value="F:zinc ion binding"/>
    <property type="evidence" value="ECO:0007669"/>
    <property type="project" value="InterPro"/>
</dbReference>
<dbReference type="Pfam" id="PF11951">
    <property type="entry name" value="Fungal_trans_2"/>
    <property type="match status" value="1"/>
</dbReference>
<reference evidence="7" key="1">
    <citation type="submission" date="2022-11" db="EMBL/GenBank/DDBJ databases">
        <authorList>
            <person name="Petersen C."/>
        </authorList>
    </citation>
    <scope>NUCLEOTIDE SEQUENCE</scope>
    <source>
        <strain evidence="7">IBT 23319</strain>
    </source>
</reference>
<protein>
    <recommendedName>
        <fullName evidence="6">Zn(2)-C6 fungal-type domain-containing protein</fullName>
    </recommendedName>
</protein>
<dbReference type="PANTHER" id="PTHR38111">
    <property type="entry name" value="ZN(2)-C6 FUNGAL-TYPE DOMAIN-CONTAINING PROTEIN-RELATED"/>
    <property type="match status" value="1"/>
</dbReference>
<accession>A0A9W9NK05</accession>
<keyword evidence="1" id="KW-0805">Transcription regulation</keyword>
<dbReference type="Proteomes" id="UP001147733">
    <property type="component" value="Unassembled WGS sequence"/>
</dbReference>
<keyword evidence="8" id="KW-1185">Reference proteome</keyword>
<reference evidence="7" key="2">
    <citation type="journal article" date="2023" name="IMA Fungus">
        <title>Comparative genomic study of the Penicillium genus elucidates a diverse pangenome and 15 lateral gene transfer events.</title>
        <authorList>
            <person name="Petersen C."/>
            <person name="Sorensen T."/>
            <person name="Nielsen M.R."/>
            <person name="Sondergaard T.E."/>
            <person name="Sorensen J.L."/>
            <person name="Fitzpatrick D.A."/>
            <person name="Frisvad J.C."/>
            <person name="Nielsen K.L."/>
        </authorList>
    </citation>
    <scope>NUCLEOTIDE SEQUENCE</scope>
    <source>
        <strain evidence="7">IBT 23319</strain>
    </source>
</reference>
<dbReference type="InterPro" id="IPR053178">
    <property type="entry name" value="Osmoadaptation_assoc"/>
</dbReference>
<evidence type="ECO:0000259" key="6">
    <source>
        <dbReference type="PROSITE" id="PS50048"/>
    </source>
</evidence>
<dbReference type="Pfam" id="PF00172">
    <property type="entry name" value="Zn_clus"/>
    <property type="match status" value="1"/>
</dbReference>
<keyword evidence="2" id="KW-0238">DNA-binding</keyword>
<dbReference type="GO" id="GO:0000981">
    <property type="term" value="F:DNA-binding transcription factor activity, RNA polymerase II-specific"/>
    <property type="evidence" value="ECO:0007669"/>
    <property type="project" value="InterPro"/>
</dbReference>
<dbReference type="SMART" id="SM00066">
    <property type="entry name" value="GAL4"/>
    <property type="match status" value="1"/>
</dbReference>
<feature type="compositionally biased region" description="Basic residues" evidence="5">
    <location>
        <begin position="54"/>
        <end position="65"/>
    </location>
</feature>
<dbReference type="OrthoDB" id="5126878at2759"/>
<sequence length="582" mass="64790">MVGVPHSTGCSLCRERHIKCDEAVPECTQCQRYGRTCPGYRRTFRFQDEGPSLARRHRTPRRRGRGASTGPASSTPSTTPSATGQMEPLDSIDNDKTMSEDDDAGVATIVRNNAIALMRRHSAAVSLDESVSPSLVRKTFKAAQPQLFLDFISASFPTLYFHNHFRAGNEPGFAEYIVLNFGQDAFMDSAICCLSSVYLSHLTQDQALLRTSRRMYGLSLQEVIRALGKPDRAMSDNMVCTAMMLSVFEMYAQTSPGAWVIHSDAVKQLMMRRGPALHESGFGRSCWIAFRGFHIATAVYQGKPCFLDQEDWQNYATKIMAEDARKPGEWSAYAVISDKVFMEIAKCPRYISESQEVLSGRTEADEDAVERLLQRIQTSSCTLKALNIQLRASISAHGQRQQGIIRRPEAFVGPVPEIFPETGPSLLLRGSESILDTLGQLVNRIEDQRRFRLIENVSPESTINTPSDGSIDTPSPPCARPKTFNLPFRIYSELGRGPSQTSDRNDPRAVIWLDRVASSMGMLGTKLLPGEGETITCVEDTSPSHRWLLDTQTFVTGPCVSPEFLPSIFFSFLFLMKGFPDF</sequence>
<dbReference type="PROSITE" id="PS00463">
    <property type="entry name" value="ZN2_CY6_FUNGAL_1"/>
    <property type="match status" value="1"/>
</dbReference>
<dbReference type="PROSITE" id="PS50048">
    <property type="entry name" value="ZN2_CY6_FUNGAL_2"/>
    <property type="match status" value="1"/>
</dbReference>
<dbReference type="InterPro" id="IPR036864">
    <property type="entry name" value="Zn2-C6_fun-type_DNA-bd_sf"/>
</dbReference>
<organism evidence="7 8">
    <name type="scientific">Penicillium citrinum</name>
    <dbReference type="NCBI Taxonomy" id="5077"/>
    <lineage>
        <taxon>Eukaryota</taxon>
        <taxon>Fungi</taxon>
        <taxon>Dikarya</taxon>
        <taxon>Ascomycota</taxon>
        <taxon>Pezizomycotina</taxon>
        <taxon>Eurotiomycetes</taxon>
        <taxon>Eurotiomycetidae</taxon>
        <taxon>Eurotiales</taxon>
        <taxon>Aspergillaceae</taxon>
        <taxon>Penicillium</taxon>
    </lineage>
</organism>
<dbReference type="SUPFAM" id="SSF57701">
    <property type="entry name" value="Zn2/Cys6 DNA-binding domain"/>
    <property type="match status" value="1"/>
</dbReference>
<evidence type="ECO:0000256" key="1">
    <source>
        <dbReference type="ARBA" id="ARBA00023015"/>
    </source>
</evidence>
<keyword evidence="4" id="KW-0539">Nucleus</keyword>
<feature type="compositionally biased region" description="Low complexity" evidence="5">
    <location>
        <begin position="66"/>
        <end position="84"/>
    </location>
</feature>
<dbReference type="AlphaFoldDB" id="A0A9W9NK05"/>
<dbReference type="PANTHER" id="PTHR38111:SF5">
    <property type="entry name" value="TRANSCRIPTION FACTOR DOMAIN-CONTAINING PROTEIN"/>
    <property type="match status" value="1"/>
</dbReference>
<evidence type="ECO:0000313" key="8">
    <source>
        <dbReference type="Proteomes" id="UP001147733"/>
    </source>
</evidence>
<evidence type="ECO:0000256" key="5">
    <source>
        <dbReference type="SAM" id="MobiDB-lite"/>
    </source>
</evidence>
<feature type="domain" description="Zn(2)-C6 fungal-type" evidence="6">
    <location>
        <begin position="9"/>
        <end position="37"/>
    </location>
</feature>
<evidence type="ECO:0000256" key="4">
    <source>
        <dbReference type="ARBA" id="ARBA00023242"/>
    </source>
</evidence>
<gene>
    <name evidence="7" type="ORF">N7469_010060</name>
</gene>
<keyword evidence="3" id="KW-0804">Transcription</keyword>
<dbReference type="Gene3D" id="4.10.240.10">
    <property type="entry name" value="Zn(2)-C6 fungal-type DNA-binding domain"/>
    <property type="match status" value="1"/>
</dbReference>
<dbReference type="InterPro" id="IPR001138">
    <property type="entry name" value="Zn2Cys6_DnaBD"/>
</dbReference>
<dbReference type="GeneID" id="81388132"/>
<dbReference type="InterPro" id="IPR021858">
    <property type="entry name" value="Fun_TF"/>
</dbReference>
<evidence type="ECO:0000256" key="3">
    <source>
        <dbReference type="ARBA" id="ARBA00023163"/>
    </source>
</evidence>
<feature type="region of interest" description="Disordered" evidence="5">
    <location>
        <begin position="48"/>
        <end position="101"/>
    </location>
</feature>
<comment type="caution">
    <text evidence="7">The sequence shown here is derived from an EMBL/GenBank/DDBJ whole genome shotgun (WGS) entry which is preliminary data.</text>
</comment>
<name>A0A9W9NK05_PENCI</name>
<dbReference type="RefSeq" id="XP_056496096.1">
    <property type="nucleotide sequence ID" value="XM_056648965.1"/>
</dbReference>
<proteinExistence type="predicted"/>
<evidence type="ECO:0000256" key="2">
    <source>
        <dbReference type="ARBA" id="ARBA00023125"/>
    </source>
</evidence>
<evidence type="ECO:0000313" key="7">
    <source>
        <dbReference type="EMBL" id="KAJ5221173.1"/>
    </source>
</evidence>
<dbReference type="EMBL" id="JAPQKT010000009">
    <property type="protein sequence ID" value="KAJ5221173.1"/>
    <property type="molecule type" value="Genomic_DNA"/>
</dbReference>